<accession>A0A0F9HXV0</accession>
<comment type="caution">
    <text evidence="1">The sequence shown here is derived from an EMBL/GenBank/DDBJ whole genome shotgun (WGS) entry which is preliminary data.</text>
</comment>
<protein>
    <submittedName>
        <fullName evidence="1">Uncharacterized protein</fullName>
    </submittedName>
</protein>
<proteinExistence type="predicted"/>
<dbReference type="AlphaFoldDB" id="A0A0F9HXV0"/>
<evidence type="ECO:0000313" key="1">
    <source>
        <dbReference type="EMBL" id="KKM07887.1"/>
    </source>
</evidence>
<name>A0A0F9HXV0_9ZZZZ</name>
<reference evidence="1" key="1">
    <citation type="journal article" date="2015" name="Nature">
        <title>Complex archaea that bridge the gap between prokaryotes and eukaryotes.</title>
        <authorList>
            <person name="Spang A."/>
            <person name="Saw J.H."/>
            <person name="Jorgensen S.L."/>
            <person name="Zaremba-Niedzwiedzka K."/>
            <person name="Martijn J."/>
            <person name="Lind A.E."/>
            <person name="van Eijk R."/>
            <person name="Schleper C."/>
            <person name="Guy L."/>
            <person name="Ettema T.J."/>
        </authorList>
    </citation>
    <scope>NUCLEOTIDE SEQUENCE</scope>
</reference>
<dbReference type="EMBL" id="LAZR01015676">
    <property type="protein sequence ID" value="KKM07887.1"/>
    <property type="molecule type" value="Genomic_DNA"/>
</dbReference>
<sequence length="70" mass="8438">MAIIVVKMSQIHTHIRGIYPFLKKHNFESFTKFKKNVFESVLIKFGLQNHWNNIKERDWTIFFLKLTLAT</sequence>
<gene>
    <name evidence="1" type="ORF">LCGC14_1729440</name>
</gene>
<organism evidence="1">
    <name type="scientific">marine sediment metagenome</name>
    <dbReference type="NCBI Taxonomy" id="412755"/>
    <lineage>
        <taxon>unclassified sequences</taxon>
        <taxon>metagenomes</taxon>
        <taxon>ecological metagenomes</taxon>
    </lineage>
</organism>